<dbReference type="InterPro" id="IPR021778">
    <property type="entry name" value="Se/S_carrier-like"/>
</dbReference>
<dbReference type="EMBL" id="JAGGLL010000032">
    <property type="protein sequence ID" value="MBP2023578.1"/>
    <property type="molecule type" value="Genomic_DNA"/>
</dbReference>
<gene>
    <name evidence="2" type="ORF">J2Z44_003416</name>
</gene>
<dbReference type="RefSeq" id="WP_209649841.1">
    <property type="nucleotide sequence ID" value="NZ_JAGGLL010000032.1"/>
</dbReference>
<evidence type="ECO:0000313" key="2">
    <source>
        <dbReference type="EMBL" id="MBP2023578.1"/>
    </source>
</evidence>
<evidence type="ECO:0000313" key="3">
    <source>
        <dbReference type="Proteomes" id="UP001519308"/>
    </source>
</evidence>
<keyword evidence="3" id="KW-1185">Reference proteome</keyword>
<name>A0ABS4K703_9CLOT</name>
<comment type="caution">
    <text evidence="2">The sequence shown here is derived from an EMBL/GenBank/DDBJ whole genome shotgun (WGS) entry which is preliminary data.</text>
</comment>
<dbReference type="Proteomes" id="UP001519308">
    <property type="component" value="Unassembled WGS sequence"/>
</dbReference>
<sequence>MNNFYILTFNNTHEAMKAESACLSSQIKVIMMPTPTYITKSCGISLRVGKGDFEGLKELISDNKITYKGVFELNENILKQVEL</sequence>
<evidence type="ECO:0000259" key="1">
    <source>
        <dbReference type="Pfam" id="PF11823"/>
    </source>
</evidence>
<protein>
    <recommendedName>
        <fullName evidence="1">Putative Se/S carrier protein-like domain-containing protein</fullName>
    </recommendedName>
</protein>
<proteinExistence type="predicted"/>
<reference evidence="2 3" key="1">
    <citation type="submission" date="2021-03" db="EMBL/GenBank/DDBJ databases">
        <title>Genomic Encyclopedia of Type Strains, Phase IV (KMG-IV): sequencing the most valuable type-strain genomes for metagenomic binning, comparative biology and taxonomic classification.</title>
        <authorList>
            <person name="Goeker M."/>
        </authorList>
    </citation>
    <scope>NUCLEOTIDE SEQUENCE [LARGE SCALE GENOMIC DNA]</scope>
    <source>
        <strain evidence="2 3">DSM 28650</strain>
    </source>
</reference>
<feature type="domain" description="Putative Se/S carrier protein-like" evidence="1">
    <location>
        <begin position="5"/>
        <end position="72"/>
    </location>
</feature>
<dbReference type="Pfam" id="PF11823">
    <property type="entry name" value="Se_S_carrier"/>
    <property type="match status" value="1"/>
</dbReference>
<organism evidence="2 3">
    <name type="scientific">Clostridium punense</name>
    <dbReference type="NCBI Taxonomy" id="1054297"/>
    <lineage>
        <taxon>Bacteria</taxon>
        <taxon>Bacillati</taxon>
        <taxon>Bacillota</taxon>
        <taxon>Clostridia</taxon>
        <taxon>Eubacteriales</taxon>
        <taxon>Clostridiaceae</taxon>
        <taxon>Clostridium</taxon>
    </lineage>
</organism>
<accession>A0ABS4K703</accession>